<evidence type="ECO:0000256" key="11">
    <source>
        <dbReference type="ARBA" id="ARBA00023157"/>
    </source>
</evidence>
<dbReference type="GO" id="GO:0030247">
    <property type="term" value="F:polysaccharide binding"/>
    <property type="evidence" value="ECO:0007669"/>
    <property type="project" value="InterPro"/>
</dbReference>
<dbReference type="GO" id="GO:0005509">
    <property type="term" value="F:calcium ion binding"/>
    <property type="evidence" value="ECO:0007669"/>
    <property type="project" value="InterPro"/>
</dbReference>
<evidence type="ECO:0000256" key="10">
    <source>
        <dbReference type="ARBA" id="ARBA00023136"/>
    </source>
</evidence>
<dbReference type="PROSITE" id="PS00108">
    <property type="entry name" value="PROTEIN_KINASE_ST"/>
    <property type="match status" value="1"/>
</dbReference>
<evidence type="ECO:0000256" key="6">
    <source>
        <dbReference type="ARBA" id="ARBA00022741"/>
    </source>
</evidence>
<keyword evidence="10 14" id="KW-0472">Membrane</keyword>
<dbReference type="InterPro" id="IPR018097">
    <property type="entry name" value="EGF_Ca-bd_CS"/>
</dbReference>
<protein>
    <recommendedName>
        <fullName evidence="16">Protein kinase domain-containing protein</fullName>
    </recommendedName>
</protein>
<dbReference type="GO" id="GO:0007166">
    <property type="term" value="P:cell surface receptor signaling pathway"/>
    <property type="evidence" value="ECO:0007669"/>
    <property type="project" value="InterPro"/>
</dbReference>
<evidence type="ECO:0000256" key="9">
    <source>
        <dbReference type="ARBA" id="ARBA00022989"/>
    </source>
</evidence>
<evidence type="ECO:0000256" key="3">
    <source>
        <dbReference type="ARBA" id="ARBA00022679"/>
    </source>
</evidence>
<evidence type="ECO:0000256" key="14">
    <source>
        <dbReference type="SAM" id="Phobius"/>
    </source>
</evidence>
<evidence type="ECO:0000256" key="2">
    <source>
        <dbReference type="ARBA" id="ARBA00022527"/>
    </source>
</evidence>
<dbReference type="CDD" id="cd00054">
    <property type="entry name" value="EGF_CA"/>
    <property type="match status" value="1"/>
</dbReference>
<dbReference type="PROSITE" id="PS01187">
    <property type="entry name" value="EGF_CA"/>
    <property type="match status" value="1"/>
</dbReference>
<comment type="caution">
    <text evidence="17">The sequence shown here is derived from an EMBL/GenBank/DDBJ whole genome shotgun (WGS) entry which is preliminary data.</text>
</comment>
<evidence type="ECO:0000256" key="1">
    <source>
        <dbReference type="ARBA" id="ARBA00004479"/>
    </source>
</evidence>
<keyword evidence="18" id="KW-1185">Reference proteome</keyword>
<dbReference type="InterPro" id="IPR008271">
    <property type="entry name" value="Ser/Thr_kinase_AS"/>
</dbReference>
<evidence type="ECO:0000259" key="16">
    <source>
        <dbReference type="PROSITE" id="PS50011"/>
    </source>
</evidence>
<dbReference type="FunFam" id="3.30.200.20:FF:000043">
    <property type="entry name" value="Wall-associated receptor kinase 2"/>
    <property type="match status" value="1"/>
</dbReference>
<evidence type="ECO:0000313" key="18">
    <source>
        <dbReference type="Proteomes" id="UP000823388"/>
    </source>
</evidence>
<dbReference type="SMART" id="SM00181">
    <property type="entry name" value="EGF"/>
    <property type="match status" value="3"/>
</dbReference>
<dbReference type="Proteomes" id="UP000823388">
    <property type="component" value="Chromosome 7K"/>
</dbReference>
<feature type="domain" description="Protein kinase" evidence="16">
    <location>
        <begin position="570"/>
        <end position="853"/>
    </location>
</feature>
<dbReference type="CDD" id="cd14066">
    <property type="entry name" value="STKc_IRAK"/>
    <property type="match status" value="1"/>
</dbReference>
<keyword evidence="12" id="KW-0325">Glycoprotein</keyword>
<dbReference type="Gene3D" id="1.10.510.10">
    <property type="entry name" value="Transferase(Phosphotransferase) domain 1"/>
    <property type="match status" value="1"/>
</dbReference>
<feature type="chain" id="PRO_5035881807" description="Protein kinase domain-containing protein" evidence="15">
    <location>
        <begin position="23"/>
        <end position="902"/>
    </location>
</feature>
<organism evidence="17 18">
    <name type="scientific">Panicum virgatum</name>
    <name type="common">Blackwell switchgrass</name>
    <dbReference type="NCBI Taxonomy" id="38727"/>
    <lineage>
        <taxon>Eukaryota</taxon>
        <taxon>Viridiplantae</taxon>
        <taxon>Streptophyta</taxon>
        <taxon>Embryophyta</taxon>
        <taxon>Tracheophyta</taxon>
        <taxon>Spermatophyta</taxon>
        <taxon>Magnoliopsida</taxon>
        <taxon>Liliopsida</taxon>
        <taxon>Poales</taxon>
        <taxon>Poaceae</taxon>
        <taxon>PACMAD clade</taxon>
        <taxon>Panicoideae</taxon>
        <taxon>Panicodae</taxon>
        <taxon>Paniceae</taxon>
        <taxon>Panicinae</taxon>
        <taxon>Panicum</taxon>
        <taxon>Panicum sect. Hiantes</taxon>
    </lineage>
</organism>
<feature type="transmembrane region" description="Helical" evidence="14">
    <location>
        <begin position="493"/>
        <end position="517"/>
    </location>
</feature>
<evidence type="ECO:0000256" key="7">
    <source>
        <dbReference type="ARBA" id="ARBA00022777"/>
    </source>
</evidence>
<dbReference type="SMART" id="SM00220">
    <property type="entry name" value="S_TKc"/>
    <property type="match status" value="1"/>
</dbReference>
<dbReference type="InterPro" id="IPR000742">
    <property type="entry name" value="EGF"/>
</dbReference>
<feature type="signal peptide" evidence="15">
    <location>
        <begin position="1"/>
        <end position="22"/>
    </location>
</feature>
<dbReference type="InterPro" id="IPR017441">
    <property type="entry name" value="Protein_kinase_ATP_BS"/>
</dbReference>
<gene>
    <name evidence="17" type="ORF">PVAP13_7KG254100</name>
</gene>
<reference evidence="17" key="1">
    <citation type="submission" date="2020-05" db="EMBL/GenBank/DDBJ databases">
        <title>WGS assembly of Panicum virgatum.</title>
        <authorList>
            <person name="Lovell J.T."/>
            <person name="Jenkins J."/>
            <person name="Shu S."/>
            <person name="Juenger T.E."/>
            <person name="Schmutz J."/>
        </authorList>
    </citation>
    <scope>NUCLEOTIDE SEQUENCE</scope>
    <source>
        <strain evidence="17">AP13</strain>
    </source>
</reference>
<evidence type="ECO:0000256" key="15">
    <source>
        <dbReference type="SAM" id="SignalP"/>
    </source>
</evidence>
<feature type="binding site" evidence="13">
    <location>
        <position position="598"/>
    </location>
    <ligand>
        <name>ATP</name>
        <dbReference type="ChEBI" id="CHEBI:30616"/>
    </ligand>
</feature>
<dbReference type="InterPro" id="IPR000719">
    <property type="entry name" value="Prot_kinase_dom"/>
</dbReference>
<dbReference type="GO" id="GO:0005886">
    <property type="term" value="C:plasma membrane"/>
    <property type="evidence" value="ECO:0007669"/>
    <property type="project" value="TreeGrafter"/>
</dbReference>
<keyword evidence="9 14" id="KW-1133">Transmembrane helix</keyword>
<keyword evidence="2" id="KW-0723">Serine/threonine-protein kinase</keyword>
<evidence type="ECO:0000256" key="8">
    <source>
        <dbReference type="ARBA" id="ARBA00022840"/>
    </source>
</evidence>
<keyword evidence="8 13" id="KW-0067">ATP-binding</keyword>
<dbReference type="PROSITE" id="PS00107">
    <property type="entry name" value="PROTEIN_KINASE_ATP"/>
    <property type="match status" value="1"/>
</dbReference>
<dbReference type="GO" id="GO:0005524">
    <property type="term" value="F:ATP binding"/>
    <property type="evidence" value="ECO:0007669"/>
    <property type="project" value="UniProtKB-UniRule"/>
</dbReference>
<name>A0A8T0QKQ6_PANVG</name>
<dbReference type="EMBL" id="CM029049">
    <property type="protein sequence ID" value="KAG2573459.1"/>
    <property type="molecule type" value="Genomic_DNA"/>
</dbReference>
<dbReference type="InterPro" id="IPR011009">
    <property type="entry name" value="Kinase-like_dom_sf"/>
</dbReference>
<proteinExistence type="predicted"/>
<dbReference type="Pfam" id="PF13947">
    <property type="entry name" value="GUB_WAK_bind"/>
    <property type="match status" value="2"/>
</dbReference>
<accession>A0A8T0QKQ6</accession>
<dbReference type="PANTHER" id="PTHR27005:SF397">
    <property type="entry name" value="PROTEIN KINASE DOMAIN-CONTAINING PROTEIN"/>
    <property type="match status" value="1"/>
</dbReference>
<dbReference type="SUPFAM" id="SSF56112">
    <property type="entry name" value="Protein kinase-like (PK-like)"/>
    <property type="match status" value="1"/>
</dbReference>
<dbReference type="SMART" id="SM00179">
    <property type="entry name" value="EGF_CA"/>
    <property type="match status" value="2"/>
</dbReference>
<keyword evidence="4 14" id="KW-0812">Transmembrane</keyword>
<dbReference type="InterPro" id="IPR045274">
    <property type="entry name" value="WAK-like"/>
</dbReference>
<evidence type="ECO:0000313" key="17">
    <source>
        <dbReference type="EMBL" id="KAG2573459.1"/>
    </source>
</evidence>
<dbReference type="Gene3D" id="2.10.25.10">
    <property type="entry name" value="Laminin"/>
    <property type="match status" value="1"/>
</dbReference>
<dbReference type="PANTHER" id="PTHR27005">
    <property type="entry name" value="WALL-ASSOCIATED RECEPTOR KINASE-LIKE 21"/>
    <property type="match status" value="1"/>
</dbReference>
<dbReference type="InterPro" id="IPR001881">
    <property type="entry name" value="EGF-like_Ca-bd_dom"/>
</dbReference>
<dbReference type="InterPro" id="IPR025287">
    <property type="entry name" value="WAK_GUB"/>
</dbReference>
<dbReference type="Gene3D" id="3.30.200.20">
    <property type="entry name" value="Phosphorylase Kinase, domain 1"/>
    <property type="match status" value="1"/>
</dbReference>
<comment type="subcellular location">
    <subcellularLocation>
        <location evidence="1">Membrane</location>
        <topology evidence="1">Single-pass type I membrane protein</topology>
    </subcellularLocation>
</comment>
<evidence type="ECO:0000256" key="4">
    <source>
        <dbReference type="ARBA" id="ARBA00022692"/>
    </source>
</evidence>
<keyword evidence="6 13" id="KW-0547">Nucleotide-binding</keyword>
<keyword evidence="3" id="KW-0808">Transferase</keyword>
<dbReference type="PROSITE" id="PS50011">
    <property type="entry name" value="PROTEIN_KINASE_DOM"/>
    <property type="match status" value="1"/>
</dbReference>
<keyword evidence="11" id="KW-1015">Disulfide bond</keyword>
<dbReference type="AlphaFoldDB" id="A0A8T0QKQ6"/>
<keyword evidence="7" id="KW-0418">Kinase</keyword>
<keyword evidence="5 15" id="KW-0732">Signal</keyword>
<evidence type="ECO:0000256" key="13">
    <source>
        <dbReference type="PROSITE-ProRule" id="PRU10141"/>
    </source>
</evidence>
<evidence type="ECO:0000256" key="5">
    <source>
        <dbReference type="ARBA" id="ARBA00022729"/>
    </source>
</evidence>
<dbReference type="FunFam" id="1.10.510.10:FF:000084">
    <property type="entry name" value="Wall-associated receptor kinase 2"/>
    <property type="match status" value="1"/>
</dbReference>
<sequence length="902" mass="96918">MAVLRLLPLVVPFLAATAVAQGGRSCPTSCGAIDISYPFGVGPACSRPGFNLTCDATTYSNDLRLGSPNATVDYMITSASGSVTAVAVRIVRSVSMPAGAGAYSASWEGPGRPFAISSSSNMSLFVLGCGVAATLIDRGTGAAVGNCSVVCGGEQVMERLPDGLCGGVGCCRVDVRVPLRAFTLNLSRAGGGVSRDGVTFLVAGPDRYAFRPSDLEEGVGADTVAPALLDWAIPDRASCARAVADRATYACVSNHSECQDSPIGAYVCHCSQGFFGNAYVVDGCVPNQVYGSNQPKANCPTTCGNVRIPFPFGMELGCFARLHLYLTCNPGPIPPILQMTKNSVVTDISIDEGILRIQKHSDSGDFLDDRDSTFYAFSGDSGVVKWAVDNSTCEVAVANKDLYMCVSAHSECIGVTDDRTSRHVGYRCRCSSGFEGNPYMEDGCTDIDECSQPDKYICHGICQNSLGSFSCNRCPHGTEFDTAARKCKASSTILGVTIGISSGGGLLFLAVIAGILSRRWKKGVQKRLRRRHFRKNKGILLEQLISSDQDTNDSTKIFSLAELEKATDNFDRSRVVGRGGHGTVYKGILTDQRVVAIKRSKLVADAEIDQFINEVAILSRINHRNVVALHGCCLESEVPLLVYEFVSSGTLHDLLHGQRDGGLLPLSWGERLRIATEVAGALAYLHSAASMSVLHRDVKSTNVLLNESYTAKVSDFGASRSIPIDQTHLVTAVQGTFGYLDPEYYHTGLLTDKSDVYSFGVMLVELLTRKKPIVENENGEKQNLSNYFLSVMGERPLEEIVDDEVSVEASSGEVMSFARLAQECLNLRREARPTMKDVEVRLQILNLKGHPAGPEKDEVVRPACEAEQGGVGRRGDVPVAGQDGTRQYSLELEFASSLRLPR</sequence>
<evidence type="ECO:0000256" key="12">
    <source>
        <dbReference type="ARBA" id="ARBA00023180"/>
    </source>
</evidence>
<dbReference type="Pfam" id="PF00069">
    <property type="entry name" value="Pkinase"/>
    <property type="match status" value="1"/>
</dbReference>
<dbReference type="GO" id="GO:0004674">
    <property type="term" value="F:protein serine/threonine kinase activity"/>
    <property type="evidence" value="ECO:0007669"/>
    <property type="project" value="UniProtKB-KW"/>
</dbReference>